<gene>
    <name evidence="2" type="ORF">UFOPK3317_01291</name>
</gene>
<evidence type="ECO:0000256" key="1">
    <source>
        <dbReference type="SAM" id="MobiDB-lite"/>
    </source>
</evidence>
<dbReference type="AlphaFoldDB" id="A0A6J7ED86"/>
<name>A0A6J7ED86_9ZZZZ</name>
<proteinExistence type="predicted"/>
<protein>
    <submittedName>
        <fullName evidence="2">Unannotated protein</fullName>
    </submittedName>
</protein>
<evidence type="ECO:0000313" key="2">
    <source>
        <dbReference type="EMBL" id="CAB4878449.1"/>
    </source>
</evidence>
<reference evidence="2" key="1">
    <citation type="submission" date="2020-05" db="EMBL/GenBank/DDBJ databases">
        <authorList>
            <person name="Chiriac C."/>
            <person name="Salcher M."/>
            <person name="Ghai R."/>
            <person name="Kavagutti S V."/>
        </authorList>
    </citation>
    <scope>NUCLEOTIDE SEQUENCE</scope>
</reference>
<accession>A0A6J7ED86</accession>
<dbReference type="EMBL" id="CAFBLK010000258">
    <property type="protein sequence ID" value="CAB4878449.1"/>
    <property type="molecule type" value="Genomic_DNA"/>
</dbReference>
<organism evidence="2">
    <name type="scientific">freshwater metagenome</name>
    <dbReference type="NCBI Taxonomy" id="449393"/>
    <lineage>
        <taxon>unclassified sequences</taxon>
        <taxon>metagenomes</taxon>
        <taxon>ecological metagenomes</taxon>
    </lineage>
</organism>
<feature type="compositionally biased region" description="Low complexity" evidence="1">
    <location>
        <begin position="7"/>
        <end position="21"/>
    </location>
</feature>
<feature type="region of interest" description="Disordered" evidence="1">
    <location>
        <begin position="1"/>
        <end position="23"/>
    </location>
</feature>
<sequence>MSREGSRSLSSRGGGKYSSSSVTRTFSMPSDGASFAITAFTSSSGAEAPAVTPTISASPIISRSSSSGPSMRRTMREPAPSATFARASVFEEFALPITITASERSAISVSASWRLVVAKQRSLRDAVQRSGNLSSASSMTSVQSPIARVVCANSATREGSAIVAAIDSISSGCSTRRMASGASARVPTASSCPA</sequence>